<feature type="compositionally biased region" description="Basic residues" evidence="6">
    <location>
        <begin position="413"/>
        <end position="426"/>
    </location>
</feature>
<reference evidence="8 9" key="1">
    <citation type="submission" date="2019-08" db="EMBL/GenBank/DDBJ databases">
        <title>In-depth cultivation of the pig gut microbiome towards novel bacterial diversity and tailored functional studies.</title>
        <authorList>
            <person name="Wylensek D."/>
            <person name="Hitch T.C.A."/>
            <person name="Clavel T."/>
        </authorList>
    </citation>
    <scope>NUCLEOTIDE SEQUENCE [LARGE SCALE GENOMIC DNA]</scope>
    <source>
        <strain evidence="8 9">Oil-RF-744-WCA-WT-10</strain>
    </source>
</reference>
<evidence type="ECO:0000256" key="6">
    <source>
        <dbReference type="SAM" id="MobiDB-lite"/>
    </source>
</evidence>
<dbReference type="GO" id="GO:0032153">
    <property type="term" value="C:cell division site"/>
    <property type="evidence" value="ECO:0007669"/>
    <property type="project" value="TreeGrafter"/>
</dbReference>
<dbReference type="GO" id="GO:0051301">
    <property type="term" value="P:cell division"/>
    <property type="evidence" value="ECO:0007669"/>
    <property type="project" value="UniProtKB-KW"/>
</dbReference>
<dbReference type="InterPro" id="IPR043129">
    <property type="entry name" value="ATPase_NBD"/>
</dbReference>
<dbReference type="SMART" id="SM00842">
    <property type="entry name" value="FtsA"/>
    <property type="match status" value="1"/>
</dbReference>
<dbReference type="RefSeq" id="WP_154327701.1">
    <property type="nucleotide sequence ID" value="NZ_CP045696.1"/>
</dbReference>
<comment type="subunit">
    <text evidence="5">Interacts with FtsZ.</text>
</comment>
<feature type="region of interest" description="Disordered" evidence="6">
    <location>
        <begin position="383"/>
        <end position="444"/>
    </location>
</feature>
<dbReference type="PIRSF" id="PIRSF003101">
    <property type="entry name" value="FtsA"/>
    <property type="match status" value="1"/>
</dbReference>
<feature type="domain" description="SHS2" evidence="7">
    <location>
        <begin position="7"/>
        <end position="191"/>
    </location>
</feature>
<sequence length="444" mass="48776">MEKTQYIVALEIGSSKIVGAIAEKSPTGYVSVNRLEEQKLSNCVRYGCIQNVENTKNAINRILKMLSNAVDGLITDVYVGINARSVHSEATEVTRNLDASVQITDSMIDKIIRGVHDVFRGYEVIDIVPRAFYVDGSATKTPGGQFGSKIEIKLNQIVAKPNIKLNLERVMSATMKVRQYLVTPLVVGEEILKPDELSLGCMLVDIGAETTSVAIYKNNALQYLTTLPLGGRNLTLDLVNGLQIMEETAERVKKNINNPLDPAHAEDIIIDGVHSKKASEYISARMGEIIVNINRQITNAGLTNDDLRSVVLIGGGSALQGLPEKVNEVTKINVRRGSYPSTLNILDHTINKPEYIELFALLAKGAELLPEGATCLERRSYEPEGPQFAMPAGAPAAAARPQPEQEPQPQPDKKRRSIFGGFKRKLDKLLSESDIEDNDEERDE</sequence>
<keyword evidence="2 5" id="KW-0132">Cell division</keyword>
<keyword evidence="4 5" id="KW-0131">Cell cycle</keyword>
<comment type="similarity">
    <text evidence="5">Belongs to the FtsA/MreB family.</text>
</comment>
<evidence type="ECO:0000256" key="3">
    <source>
        <dbReference type="ARBA" id="ARBA00023136"/>
    </source>
</evidence>
<accession>A0A6L5XGH7</accession>
<feature type="compositionally biased region" description="Acidic residues" evidence="6">
    <location>
        <begin position="433"/>
        <end position="444"/>
    </location>
</feature>
<dbReference type="GO" id="GO:0009898">
    <property type="term" value="C:cytoplasmic side of plasma membrane"/>
    <property type="evidence" value="ECO:0007669"/>
    <property type="project" value="TreeGrafter"/>
</dbReference>
<evidence type="ECO:0000256" key="5">
    <source>
        <dbReference type="PIRNR" id="PIRNR003101"/>
    </source>
</evidence>
<dbReference type="PANTHER" id="PTHR32432">
    <property type="entry name" value="CELL DIVISION PROTEIN FTSA-RELATED"/>
    <property type="match status" value="1"/>
</dbReference>
<name>A0A6L5XGH7_9BACT</name>
<feature type="compositionally biased region" description="Low complexity" evidence="6">
    <location>
        <begin position="386"/>
        <end position="403"/>
    </location>
</feature>
<proteinExistence type="inferred from homology"/>
<comment type="function">
    <text evidence="5">Cell division protein that is involved in the assembly of the Z ring. May serve as a membrane anchor for the Z ring.</text>
</comment>
<organism evidence="8 9">
    <name type="scientific">Sodaliphilus pleomorphus</name>
    <dbReference type="NCBI Taxonomy" id="2606626"/>
    <lineage>
        <taxon>Bacteria</taxon>
        <taxon>Pseudomonadati</taxon>
        <taxon>Bacteroidota</taxon>
        <taxon>Bacteroidia</taxon>
        <taxon>Bacteroidales</taxon>
        <taxon>Muribaculaceae</taxon>
        <taxon>Sodaliphilus</taxon>
    </lineage>
</organism>
<dbReference type="Proteomes" id="UP000483362">
    <property type="component" value="Unassembled WGS sequence"/>
</dbReference>
<dbReference type="Gene3D" id="3.30.420.40">
    <property type="match status" value="1"/>
</dbReference>
<evidence type="ECO:0000256" key="4">
    <source>
        <dbReference type="ARBA" id="ARBA00023306"/>
    </source>
</evidence>
<keyword evidence="1" id="KW-1003">Cell membrane</keyword>
<dbReference type="EMBL" id="VULT01000027">
    <property type="protein sequence ID" value="MSS18625.1"/>
    <property type="molecule type" value="Genomic_DNA"/>
</dbReference>
<dbReference type="Pfam" id="PF14450">
    <property type="entry name" value="FtsA"/>
    <property type="match status" value="1"/>
</dbReference>
<keyword evidence="9" id="KW-1185">Reference proteome</keyword>
<dbReference type="NCBIfam" id="TIGR01174">
    <property type="entry name" value="ftsA"/>
    <property type="match status" value="1"/>
</dbReference>
<protein>
    <recommendedName>
        <fullName evidence="5">Cell division protein FtsA</fullName>
    </recommendedName>
</protein>
<evidence type="ECO:0000256" key="1">
    <source>
        <dbReference type="ARBA" id="ARBA00022475"/>
    </source>
</evidence>
<dbReference type="Pfam" id="PF02491">
    <property type="entry name" value="SHS2_FTSA"/>
    <property type="match status" value="1"/>
</dbReference>
<dbReference type="InterPro" id="IPR020823">
    <property type="entry name" value="Cell_div_FtsA"/>
</dbReference>
<comment type="caution">
    <text evidence="8">The sequence shown here is derived from an EMBL/GenBank/DDBJ whole genome shotgun (WGS) entry which is preliminary data.</text>
</comment>
<dbReference type="AlphaFoldDB" id="A0A6L5XGH7"/>
<dbReference type="PANTHER" id="PTHR32432:SF4">
    <property type="entry name" value="CELL DIVISION PROTEIN FTSA"/>
    <property type="match status" value="1"/>
</dbReference>
<dbReference type="SUPFAM" id="SSF53067">
    <property type="entry name" value="Actin-like ATPase domain"/>
    <property type="match status" value="2"/>
</dbReference>
<evidence type="ECO:0000259" key="7">
    <source>
        <dbReference type="SMART" id="SM00842"/>
    </source>
</evidence>
<gene>
    <name evidence="8" type="primary">ftsA</name>
    <name evidence="8" type="ORF">FYJ29_12800</name>
</gene>
<evidence type="ECO:0000313" key="9">
    <source>
        <dbReference type="Proteomes" id="UP000483362"/>
    </source>
</evidence>
<evidence type="ECO:0000313" key="8">
    <source>
        <dbReference type="EMBL" id="MSS18625.1"/>
    </source>
</evidence>
<keyword evidence="3" id="KW-0472">Membrane</keyword>
<dbReference type="InterPro" id="IPR050696">
    <property type="entry name" value="FtsA/MreB"/>
</dbReference>
<evidence type="ECO:0000256" key="2">
    <source>
        <dbReference type="ARBA" id="ARBA00022618"/>
    </source>
</evidence>
<dbReference type="InterPro" id="IPR003494">
    <property type="entry name" value="SHS2_FtsA"/>
</dbReference>